<dbReference type="SUPFAM" id="SSF49265">
    <property type="entry name" value="Fibronectin type III"/>
    <property type="match status" value="1"/>
</dbReference>
<dbReference type="OrthoDB" id="1055097at2759"/>
<dbReference type="PRINTS" id="PR00019">
    <property type="entry name" value="LEURICHRPT"/>
</dbReference>
<keyword evidence="2" id="KW-0677">Repeat</keyword>
<reference evidence="5" key="1">
    <citation type="submission" date="2020-08" db="EMBL/GenBank/DDBJ databases">
        <title>Multicomponent nature underlies the extraordinary mechanical properties of spider dragline silk.</title>
        <authorList>
            <person name="Kono N."/>
            <person name="Nakamura H."/>
            <person name="Mori M."/>
            <person name="Yoshida Y."/>
            <person name="Ohtoshi R."/>
            <person name="Malay A.D."/>
            <person name="Moran D.A.P."/>
            <person name="Tomita M."/>
            <person name="Numata K."/>
            <person name="Arakawa K."/>
        </authorList>
    </citation>
    <scope>NUCLEOTIDE SEQUENCE</scope>
</reference>
<protein>
    <submittedName>
        <fullName evidence="5">Uncharacterized protein</fullName>
    </submittedName>
</protein>
<keyword evidence="6" id="KW-1185">Reference proteome</keyword>
<accession>A0A8X7CQ11</accession>
<evidence type="ECO:0000256" key="2">
    <source>
        <dbReference type="ARBA" id="ARBA00022737"/>
    </source>
</evidence>
<dbReference type="PROSITE" id="PS51450">
    <property type="entry name" value="LRR"/>
    <property type="match status" value="1"/>
</dbReference>
<keyword evidence="4" id="KW-1133">Transmembrane helix</keyword>
<dbReference type="PANTHER" id="PTHR45617">
    <property type="entry name" value="LEUCINE RICH REPEAT FAMILY PROTEIN"/>
    <property type="match status" value="1"/>
</dbReference>
<evidence type="ECO:0000256" key="3">
    <source>
        <dbReference type="SAM" id="MobiDB-lite"/>
    </source>
</evidence>
<dbReference type="InterPro" id="IPR013783">
    <property type="entry name" value="Ig-like_fold"/>
</dbReference>
<dbReference type="Gene3D" id="3.80.10.10">
    <property type="entry name" value="Ribonuclease Inhibitor"/>
    <property type="match status" value="2"/>
</dbReference>
<organism evidence="5 6">
    <name type="scientific">Trichonephila inaurata madagascariensis</name>
    <dbReference type="NCBI Taxonomy" id="2747483"/>
    <lineage>
        <taxon>Eukaryota</taxon>
        <taxon>Metazoa</taxon>
        <taxon>Ecdysozoa</taxon>
        <taxon>Arthropoda</taxon>
        <taxon>Chelicerata</taxon>
        <taxon>Arachnida</taxon>
        <taxon>Araneae</taxon>
        <taxon>Araneomorphae</taxon>
        <taxon>Entelegynae</taxon>
        <taxon>Araneoidea</taxon>
        <taxon>Nephilidae</taxon>
        <taxon>Trichonephila</taxon>
        <taxon>Trichonephila inaurata</taxon>
    </lineage>
</organism>
<keyword evidence="4" id="KW-0472">Membrane</keyword>
<dbReference type="InterPro" id="IPR036116">
    <property type="entry name" value="FN3_sf"/>
</dbReference>
<keyword evidence="4" id="KW-0812">Transmembrane</keyword>
<dbReference type="Pfam" id="PF13855">
    <property type="entry name" value="LRR_8"/>
    <property type="match status" value="2"/>
</dbReference>
<gene>
    <name evidence="5" type="ORF">TNIN_421021</name>
</gene>
<dbReference type="InterPro" id="IPR003591">
    <property type="entry name" value="Leu-rich_rpt_typical-subtyp"/>
</dbReference>
<comment type="caution">
    <text evidence="5">The sequence shown here is derived from an EMBL/GenBank/DDBJ whole genome shotgun (WGS) entry which is preliminary data.</text>
</comment>
<sequence length="649" mass="72988">MLVICLRALPDPWRKPKVKETSFTLPACIPPSQKAGHGSTIRGGQREQHAPLEDEEQDSRMILLLPLLVIAWALCPRASPECVFLRDDRTIRCQNSTLPEVSESLHVLTAVVRNRPRALEAESCGKGPNYLPRLPFENSGVEMVRIQRCHIQDLEEGAFQSVAFTLRELDLSHNQLEHVPEALRGLDALERLNLRHNRIMWVQIDGPISALARLRELELGHNHLGFTVHDEGPLSLEEFSVGRRLHSLGLRGNRLSALPDQVSTLTELHTLDLSENALEQLGTGLSRLRHLRTLDLHSNQLKGVSFDALPDSIRRLDLTGSSSTYDVVRLSSTPTSITVMWRVRDPRSEGWTVVYRREKDSPYQMTLAPPDERRHTSSDLLTQTLKDLHPKTQYVVCIAQVLQARYTIETGKCVRTETSGEPTAWTEMEEVKASASSVSISWLLRASTLTDHVSYRHEWTVQLRRMGSEHFTDVPVYDITTGTETDGQHYEYALGELAPRTFYEVCLVDVEHRPLEGTPLTNFNNNISSCVTVQTSGHHELKGVEIAAVTFACILCVIVCAVTIILCHQKRLLRCQSPFPSNPKTPPAEPETPPIHKGRQNFAGSWNALSLSYRDLDAVPRPQYRSFRTLGYKDALTSVTIYSSGYSEC</sequence>
<evidence type="ECO:0000256" key="1">
    <source>
        <dbReference type="ARBA" id="ARBA00022614"/>
    </source>
</evidence>
<dbReference type="InterPro" id="IPR032675">
    <property type="entry name" value="LRR_dom_sf"/>
</dbReference>
<name>A0A8X7CQ11_9ARAC</name>
<dbReference type="EMBL" id="BMAV01021828">
    <property type="protein sequence ID" value="GFY76266.1"/>
    <property type="molecule type" value="Genomic_DNA"/>
</dbReference>
<feature type="region of interest" description="Disordered" evidence="3">
    <location>
        <begin position="29"/>
        <end position="53"/>
    </location>
</feature>
<dbReference type="SUPFAM" id="SSF52058">
    <property type="entry name" value="L domain-like"/>
    <property type="match status" value="1"/>
</dbReference>
<keyword evidence="1" id="KW-0433">Leucine-rich repeat</keyword>
<proteinExistence type="predicted"/>
<dbReference type="SMART" id="SM00369">
    <property type="entry name" value="LRR_TYP"/>
    <property type="match status" value="5"/>
</dbReference>
<evidence type="ECO:0000256" key="4">
    <source>
        <dbReference type="SAM" id="Phobius"/>
    </source>
</evidence>
<dbReference type="AlphaFoldDB" id="A0A8X7CQ11"/>
<evidence type="ECO:0000313" key="5">
    <source>
        <dbReference type="EMBL" id="GFY76266.1"/>
    </source>
</evidence>
<dbReference type="InterPro" id="IPR001611">
    <property type="entry name" value="Leu-rich_rpt"/>
</dbReference>
<evidence type="ECO:0000313" key="6">
    <source>
        <dbReference type="Proteomes" id="UP000886998"/>
    </source>
</evidence>
<dbReference type="Gene3D" id="2.60.40.10">
    <property type="entry name" value="Immunoglobulins"/>
    <property type="match status" value="1"/>
</dbReference>
<feature type="transmembrane region" description="Helical" evidence="4">
    <location>
        <begin position="546"/>
        <end position="567"/>
    </location>
</feature>
<dbReference type="Proteomes" id="UP000886998">
    <property type="component" value="Unassembled WGS sequence"/>
</dbReference>